<dbReference type="AlphaFoldDB" id="A0A0A9GPE1"/>
<name>A0A0A9GPE1_ARUDO</name>
<sequence>MLVPLRLHYSLSELGTTYDVLFLAFD</sequence>
<accession>A0A0A9GPE1</accession>
<proteinExistence type="predicted"/>
<dbReference type="EMBL" id="GBRH01172622">
    <property type="protein sequence ID" value="JAE25274.1"/>
    <property type="molecule type" value="Transcribed_RNA"/>
</dbReference>
<protein>
    <submittedName>
        <fullName evidence="1">Uncharacterized protein</fullName>
    </submittedName>
</protein>
<evidence type="ECO:0000313" key="1">
    <source>
        <dbReference type="EMBL" id="JAE25274.1"/>
    </source>
</evidence>
<organism evidence="1">
    <name type="scientific">Arundo donax</name>
    <name type="common">Giant reed</name>
    <name type="synonym">Donax arundinaceus</name>
    <dbReference type="NCBI Taxonomy" id="35708"/>
    <lineage>
        <taxon>Eukaryota</taxon>
        <taxon>Viridiplantae</taxon>
        <taxon>Streptophyta</taxon>
        <taxon>Embryophyta</taxon>
        <taxon>Tracheophyta</taxon>
        <taxon>Spermatophyta</taxon>
        <taxon>Magnoliopsida</taxon>
        <taxon>Liliopsida</taxon>
        <taxon>Poales</taxon>
        <taxon>Poaceae</taxon>
        <taxon>PACMAD clade</taxon>
        <taxon>Arundinoideae</taxon>
        <taxon>Arundineae</taxon>
        <taxon>Arundo</taxon>
    </lineage>
</organism>
<reference evidence="1" key="1">
    <citation type="submission" date="2014-09" db="EMBL/GenBank/DDBJ databases">
        <authorList>
            <person name="Magalhaes I.L.F."/>
            <person name="Oliveira U."/>
            <person name="Santos F.R."/>
            <person name="Vidigal T.H.D.A."/>
            <person name="Brescovit A.D."/>
            <person name="Santos A.J."/>
        </authorList>
    </citation>
    <scope>NUCLEOTIDE SEQUENCE</scope>
    <source>
        <tissue evidence="1">Shoot tissue taken approximately 20 cm above the soil surface</tissue>
    </source>
</reference>
<reference evidence="1" key="2">
    <citation type="journal article" date="2015" name="Data Brief">
        <title>Shoot transcriptome of the giant reed, Arundo donax.</title>
        <authorList>
            <person name="Barrero R.A."/>
            <person name="Guerrero F.D."/>
            <person name="Moolhuijzen P."/>
            <person name="Goolsby J.A."/>
            <person name="Tidwell J."/>
            <person name="Bellgard S.E."/>
            <person name="Bellgard M.I."/>
        </authorList>
    </citation>
    <scope>NUCLEOTIDE SEQUENCE</scope>
    <source>
        <tissue evidence="1">Shoot tissue taken approximately 20 cm above the soil surface</tissue>
    </source>
</reference>